<name>A0A7Z0RVG7_9GAMM</name>
<keyword evidence="1" id="KW-0732">Signal</keyword>
<organism evidence="2 3">
    <name type="scientific">Vreelandella salicampi</name>
    <dbReference type="NCBI Taxonomy" id="1449798"/>
    <lineage>
        <taxon>Bacteria</taxon>
        <taxon>Pseudomonadati</taxon>
        <taxon>Pseudomonadota</taxon>
        <taxon>Gammaproteobacteria</taxon>
        <taxon>Oceanospirillales</taxon>
        <taxon>Halomonadaceae</taxon>
        <taxon>Vreelandella</taxon>
    </lineage>
</organism>
<evidence type="ECO:0000256" key="1">
    <source>
        <dbReference type="SAM" id="SignalP"/>
    </source>
</evidence>
<proteinExistence type="predicted"/>
<evidence type="ECO:0000313" key="3">
    <source>
        <dbReference type="Proteomes" id="UP000586119"/>
    </source>
</evidence>
<keyword evidence="3" id="KW-1185">Reference proteome</keyword>
<protein>
    <submittedName>
        <fullName evidence="2">Flagellar protein FlhE</fullName>
    </submittedName>
</protein>
<dbReference type="Pfam" id="PF06366">
    <property type="entry name" value="FlhE"/>
    <property type="match status" value="1"/>
</dbReference>
<keyword evidence="2" id="KW-0969">Cilium</keyword>
<dbReference type="Proteomes" id="UP000586119">
    <property type="component" value="Unassembled WGS sequence"/>
</dbReference>
<reference evidence="2 3" key="1">
    <citation type="journal article" date="2015" name="Int. J. Syst. Evol. Microbiol.">
        <title>Halomonas salicampi sp. nov., a halotolerant and alkalitolerant bacterium isolated from a saltern soil.</title>
        <authorList>
            <person name="Lee J.C."/>
            <person name="Kim Y.S."/>
            <person name="Yun B.S."/>
            <person name="Whang K.S."/>
        </authorList>
    </citation>
    <scope>NUCLEOTIDE SEQUENCE [LARGE SCALE GENOMIC DNA]</scope>
    <source>
        <strain evidence="2 3">BH103</strain>
    </source>
</reference>
<dbReference type="InterPro" id="IPR009420">
    <property type="entry name" value="FlhE"/>
</dbReference>
<dbReference type="AlphaFoldDB" id="A0A7Z0RVG7"/>
<keyword evidence="2" id="KW-0282">Flagellum</keyword>
<dbReference type="RefSeq" id="WP_179931061.1">
    <property type="nucleotide sequence ID" value="NZ_JACCDF010000012.1"/>
</dbReference>
<dbReference type="EMBL" id="JACCDF010000012">
    <property type="protein sequence ID" value="NYS61731.1"/>
    <property type="molecule type" value="Genomic_DNA"/>
</dbReference>
<sequence>MQRHNDRQRWASAFALFAALLTGAAQAAPGSWVAQVPGMMVAMSDRQSASQHAAPPPDAPVQGGAINRIQWRFQHPPGQTVNAWLCQSERCTALTGMRGSTRAFAGEPASVPLHFRFTLPAGKPPVRVRGMQVIVNYQ</sequence>
<feature type="signal peptide" evidence="1">
    <location>
        <begin position="1"/>
        <end position="27"/>
    </location>
</feature>
<comment type="caution">
    <text evidence="2">The sequence shown here is derived from an EMBL/GenBank/DDBJ whole genome shotgun (WGS) entry which is preliminary data.</text>
</comment>
<evidence type="ECO:0000313" key="2">
    <source>
        <dbReference type="EMBL" id="NYS61731.1"/>
    </source>
</evidence>
<feature type="chain" id="PRO_5031350902" evidence="1">
    <location>
        <begin position="28"/>
        <end position="138"/>
    </location>
</feature>
<gene>
    <name evidence="2" type="ORF">HZS81_13315</name>
</gene>
<keyword evidence="2" id="KW-0966">Cell projection</keyword>
<accession>A0A7Z0RVG7</accession>